<keyword evidence="3" id="KW-1185">Reference proteome</keyword>
<accession>A0A6M2BW38</accession>
<dbReference type="Proteomes" id="UP000472676">
    <property type="component" value="Unassembled WGS sequence"/>
</dbReference>
<dbReference type="PANTHER" id="PTHR46230:SF7">
    <property type="entry name" value="BOLA-LIKE PROTEIN 1"/>
    <property type="match status" value="1"/>
</dbReference>
<name>A0A6M2BW38_9GAMM</name>
<evidence type="ECO:0000256" key="1">
    <source>
        <dbReference type="RuleBase" id="RU003860"/>
    </source>
</evidence>
<comment type="similarity">
    <text evidence="1">Belongs to the BolA/IbaG family.</text>
</comment>
<organism evidence="2 3">
    <name type="scientific">Solimonas terrae</name>
    <dbReference type="NCBI Taxonomy" id="1396819"/>
    <lineage>
        <taxon>Bacteria</taxon>
        <taxon>Pseudomonadati</taxon>
        <taxon>Pseudomonadota</taxon>
        <taxon>Gammaproteobacteria</taxon>
        <taxon>Nevskiales</taxon>
        <taxon>Nevskiaceae</taxon>
        <taxon>Solimonas</taxon>
    </lineage>
</organism>
<gene>
    <name evidence="2" type="ORF">G7Y85_15445</name>
</gene>
<reference evidence="2 3" key="1">
    <citation type="journal article" date="2014" name="Int. J. Syst. Evol. Microbiol.">
        <title>Solimonas terrae sp. nov., isolated from soil.</title>
        <authorList>
            <person name="Kim S.J."/>
            <person name="Moon J.Y."/>
            <person name="Weon H.Y."/>
            <person name="Ahn J.H."/>
            <person name="Chen W.M."/>
            <person name="Kwon S.W."/>
        </authorList>
    </citation>
    <scope>NUCLEOTIDE SEQUENCE [LARGE SCALE GENOMIC DNA]</scope>
    <source>
        <strain evidence="2 3">KIS83-12</strain>
    </source>
</reference>
<dbReference type="InterPro" id="IPR036065">
    <property type="entry name" value="BolA-like_sf"/>
</dbReference>
<dbReference type="GO" id="GO:0016226">
    <property type="term" value="P:iron-sulfur cluster assembly"/>
    <property type="evidence" value="ECO:0007669"/>
    <property type="project" value="TreeGrafter"/>
</dbReference>
<sequence>MNRQERIHAALVAAFAPQSLQIDDDSHLHAGHAGARTGRGHYRVDIVAPAFAGLTPVARHRAIYAALGDLMQTDIHALSIRASTPDEIRSRDQS</sequence>
<evidence type="ECO:0000313" key="2">
    <source>
        <dbReference type="EMBL" id="NGY06167.1"/>
    </source>
</evidence>
<dbReference type="Gene3D" id="3.30.300.90">
    <property type="entry name" value="BolA-like"/>
    <property type="match status" value="1"/>
</dbReference>
<comment type="caution">
    <text evidence="2">The sequence shown here is derived from an EMBL/GenBank/DDBJ whole genome shotgun (WGS) entry which is preliminary data.</text>
</comment>
<protein>
    <submittedName>
        <fullName evidence="2">BolA family transcriptional regulator</fullName>
    </submittedName>
</protein>
<proteinExistence type="inferred from homology"/>
<dbReference type="AlphaFoldDB" id="A0A6M2BW38"/>
<dbReference type="Pfam" id="PF01722">
    <property type="entry name" value="BolA"/>
    <property type="match status" value="1"/>
</dbReference>
<dbReference type="PIRSF" id="PIRSF003113">
    <property type="entry name" value="BolA"/>
    <property type="match status" value="1"/>
</dbReference>
<evidence type="ECO:0000313" key="3">
    <source>
        <dbReference type="Proteomes" id="UP000472676"/>
    </source>
</evidence>
<dbReference type="EMBL" id="JAAMOW010000008">
    <property type="protein sequence ID" value="NGY06167.1"/>
    <property type="molecule type" value="Genomic_DNA"/>
</dbReference>
<dbReference type="SUPFAM" id="SSF82657">
    <property type="entry name" value="BolA-like"/>
    <property type="match status" value="1"/>
</dbReference>
<dbReference type="InterPro" id="IPR002634">
    <property type="entry name" value="BolA"/>
</dbReference>
<dbReference type="PANTHER" id="PTHR46230">
    <property type="match status" value="1"/>
</dbReference>
<dbReference type="RefSeq" id="WP_166259150.1">
    <property type="nucleotide sequence ID" value="NZ_JAAMOW010000008.1"/>
</dbReference>